<dbReference type="GeneID" id="116308054"/>
<dbReference type="OrthoDB" id="297496at2759"/>
<accession>A0A6P8JCG1</accession>
<keyword evidence="6" id="KW-0631">Potassium channel</keyword>
<dbReference type="PRINTS" id="PR01095">
    <property type="entry name" value="TASKCHANNEL"/>
</dbReference>
<dbReference type="InterPro" id="IPR003280">
    <property type="entry name" value="2pore_dom_K_chnl"/>
</dbReference>
<dbReference type="KEGG" id="aten:116308054"/>
<keyword evidence="3 12" id="KW-0813">Transport</keyword>
<dbReference type="PANTHER" id="PTHR11003">
    <property type="entry name" value="POTASSIUM CHANNEL, SUBFAMILY K"/>
    <property type="match status" value="1"/>
</dbReference>
<evidence type="ECO:0000256" key="7">
    <source>
        <dbReference type="ARBA" id="ARBA00022958"/>
    </source>
</evidence>
<dbReference type="GO" id="GO:0030322">
    <property type="term" value="P:stabilization of membrane potential"/>
    <property type="evidence" value="ECO:0007669"/>
    <property type="project" value="TreeGrafter"/>
</dbReference>
<dbReference type="RefSeq" id="XP_031574270.1">
    <property type="nucleotide sequence ID" value="XM_031718410.1"/>
</dbReference>
<dbReference type="GO" id="GO:0015271">
    <property type="term" value="F:outward rectifier potassium channel activity"/>
    <property type="evidence" value="ECO:0007669"/>
    <property type="project" value="TreeGrafter"/>
</dbReference>
<dbReference type="PRINTS" id="PR01333">
    <property type="entry name" value="2POREKCHANEL"/>
</dbReference>
<proteinExistence type="inferred from homology"/>
<dbReference type="InterPro" id="IPR013099">
    <property type="entry name" value="K_chnl_dom"/>
</dbReference>
<protein>
    <submittedName>
        <fullName evidence="16">Potassium channel subfamily K member 15-like</fullName>
    </submittedName>
</protein>
<evidence type="ECO:0000256" key="11">
    <source>
        <dbReference type="ARBA" id="ARBA00023303"/>
    </source>
</evidence>
<evidence type="ECO:0000256" key="5">
    <source>
        <dbReference type="ARBA" id="ARBA00022692"/>
    </source>
</evidence>
<evidence type="ECO:0000256" key="13">
    <source>
        <dbReference type="SAM" id="Phobius"/>
    </source>
</evidence>
<dbReference type="Proteomes" id="UP000515163">
    <property type="component" value="Unplaced"/>
</dbReference>
<feature type="transmembrane region" description="Helical" evidence="13">
    <location>
        <begin position="186"/>
        <end position="206"/>
    </location>
</feature>
<reference evidence="16" key="1">
    <citation type="submission" date="2025-08" db="UniProtKB">
        <authorList>
            <consortium name="RefSeq"/>
        </authorList>
    </citation>
    <scope>IDENTIFICATION</scope>
    <source>
        <tissue evidence="16">Tentacle</tissue>
    </source>
</reference>
<keyword evidence="8 13" id="KW-1133">Transmembrane helix</keyword>
<evidence type="ECO:0000256" key="3">
    <source>
        <dbReference type="ARBA" id="ARBA00022448"/>
    </source>
</evidence>
<keyword evidence="4" id="KW-0633">Potassium transport</keyword>
<comment type="similarity">
    <text evidence="2 12">Belongs to the two pore domain potassium channel (TC 1.A.1.8) family.</text>
</comment>
<evidence type="ECO:0000313" key="16">
    <source>
        <dbReference type="RefSeq" id="XP_031574270.1"/>
    </source>
</evidence>
<comment type="subcellular location">
    <subcellularLocation>
        <location evidence="1">Membrane</location>
        <topology evidence="1">Multi-pass membrane protein</topology>
    </subcellularLocation>
</comment>
<feature type="domain" description="Potassium channel" evidence="14">
    <location>
        <begin position="90"/>
        <end position="159"/>
    </location>
</feature>
<evidence type="ECO:0000256" key="4">
    <source>
        <dbReference type="ARBA" id="ARBA00022538"/>
    </source>
</evidence>
<organism evidence="15 16">
    <name type="scientific">Actinia tenebrosa</name>
    <name type="common">Australian red waratah sea anemone</name>
    <dbReference type="NCBI Taxonomy" id="6105"/>
    <lineage>
        <taxon>Eukaryota</taxon>
        <taxon>Metazoa</taxon>
        <taxon>Cnidaria</taxon>
        <taxon>Anthozoa</taxon>
        <taxon>Hexacorallia</taxon>
        <taxon>Actiniaria</taxon>
        <taxon>Actiniidae</taxon>
        <taxon>Actinia</taxon>
    </lineage>
</organism>
<feature type="transmembrane region" description="Helical" evidence="13">
    <location>
        <begin position="218"/>
        <end position="235"/>
    </location>
</feature>
<evidence type="ECO:0000256" key="1">
    <source>
        <dbReference type="ARBA" id="ARBA00004141"/>
    </source>
</evidence>
<dbReference type="GO" id="GO:0022841">
    <property type="term" value="F:potassium ion leak channel activity"/>
    <property type="evidence" value="ECO:0007669"/>
    <property type="project" value="TreeGrafter"/>
</dbReference>
<gene>
    <name evidence="16" type="primary">LOC116308054</name>
</gene>
<dbReference type="PANTHER" id="PTHR11003:SF345">
    <property type="entry name" value="TWIK FAMILY OF POTASSIUM CHANNELS PROTEIN 18"/>
    <property type="match status" value="1"/>
</dbReference>
<keyword evidence="11 12" id="KW-0407">Ion channel</keyword>
<feature type="transmembrane region" description="Helical" evidence="13">
    <location>
        <begin position="131"/>
        <end position="152"/>
    </location>
</feature>
<evidence type="ECO:0000313" key="15">
    <source>
        <dbReference type="Proteomes" id="UP000515163"/>
    </source>
</evidence>
<dbReference type="GO" id="GO:0005886">
    <property type="term" value="C:plasma membrane"/>
    <property type="evidence" value="ECO:0007669"/>
    <property type="project" value="TreeGrafter"/>
</dbReference>
<evidence type="ECO:0000256" key="2">
    <source>
        <dbReference type="ARBA" id="ARBA00006666"/>
    </source>
</evidence>
<evidence type="ECO:0000256" key="9">
    <source>
        <dbReference type="ARBA" id="ARBA00023065"/>
    </source>
</evidence>
<evidence type="ECO:0000256" key="10">
    <source>
        <dbReference type="ARBA" id="ARBA00023136"/>
    </source>
</evidence>
<feature type="transmembrane region" description="Helical" evidence="13">
    <location>
        <begin position="34"/>
        <end position="52"/>
    </location>
</feature>
<dbReference type="Gene3D" id="1.10.287.70">
    <property type="match status" value="1"/>
</dbReference>
<keyword evidence="15" id="KW-1185">Reference proteome</keyword>
<keyword evidence="5 12" id="KW-0812">Transmembrane</keyword>
<sequence length="362" mass="41272">MKSSLENASNLSDTGEEMALRFQRARKAWKLPSLLLFLTVFLSVCAAIFSHLESENDQALYQEYQKRKNLYVEKYNMSEEEFYQIMVDLTVMKKKEFYSSYRDDWGFYHSFWFVITVITTMGFGHTVPVTLGGRFFCIVCGLLGIPLNLLVLRNVGGRISKLITEVISKSERKWRRMDKNPKYRKVKCATVSFSLMVTFILIGGALDTIFDGWTFFDGVYFNFIALSTIGFGDLFPRVDSATKLNRLGDNGKRIFVSSLMLIYMIIGLSITSSVILSILNVFEEVSHIEVQWNRKGTVQSLESVFQLRKSKSTKSLDQQDKRAPNVVITSAALEDIHEHISNGGFDGKSDQYGTDQGMQTCF</sequence>
<evidence type="ECO:0000256" key="6">
    <source>
        <dbReference type="ARBA" id="ARBA00022826"/>
    </source>
</evidence>
<dbReference type="Pfam" id="PF07885">
    <property type="entry name" value="Ion_trans_2"/>
    <property type="match status" value="2"/>
</dbReference>
<feature type="domain" description="Potassium channel" evidence="14">
    <location>
        <begin position="197"/>
        <end position="282"/>
    </location>
</feature>
<keyword evidence="7" id="KW-0630">Potassium</keyword>
<keyword evidence="10 13" id="KW-0472">Membrane</keyword>
<dbReference type="SUPFAM" id="SSF81324">
    <property type="entry name" value="Voltage-gated potassium channels"/>
    <property type="match status" value="2"/>
</dbReference>
<feature type="transmembrane region" description="Helical" evidence="13">
    <location>
        <begin position="255"/>
        <end position="279"/>
    </location>
</feature>
<keyword evidence="9 12" id="KW-0406">Ion transport</keyword>
<dbReference type="AlphaFoldDB" id="A0A6P8JCG1"/>
<name>A0A6P8JCG1_ACTTE</name>
<evidence type="ECO:0000256" key="8">
    <source>
        <dbReference type="ARBA" id="ARBA00022989"/>
    </source>
</evidence>
<dbReference type="InterPro" id="IPR003092">
    <property type="entry name" value="2pore_dom_K_chnl_TASK"/>
</dbReference>
<evidence type="ECO:0000259" key="14">
    <source>
        <dbReference type="Pfam" id="PF07885"/>
    </source>
</evidence>
<evidence type="ECO:0000256" key="12">
    <source>
        <dbReference type="RuleBase" id="RU003857"/>
    </source>
</evidence>
<dbReference type="InParanoid" id="A0A6P8JCG1"/>